<comment type="caution">
    <text evidence="4">The sequence shown here is derived from an EMBL/GenBank/DDBJ whole genome shotgun (WGS) entry which is preliminary data.</text>
</comment>
<dbReference type="NCBIfam" id="TIGR01479">
    <property type="entry name" value="GMP_PMI"/>
    <property type="match status" value="1"/>
</dbReference>
<accession>A0ABT8ZNA7</accession>
<dbReference type="Pfam" id="PF00483">
    <property type="entry name" value="NTP_transferase"/>
    <property type="match status" value="1"/>
</dbReference>
<proteinExistence type="inferred from homology"/>
<dbReference type="EC" id="2.7.7.13" evidence="4"/>
<comment type="similarity">
    <text evidence="1">Belongs to the mannose-6-phosphate isomerase type 2 family.</text>
</comment>
<dbReference type="Pfam" id="PF22640">
    <property type="entry name" value="ManC_GMP_beta-helix"/>
    <property type="match status" value="1"/>
</dbReference>
<dbReference type="InterPro" id="IPR006375">
    <property type="entry name" value="Man1P_GuaTrfase/Man6P_Isoase"/>
</dbReference>
<feature type="domain" description="Nucleotidyl transferase" evidence="2">
    <location>
        <begin position="5"/>
        <end position="288"/>
    </location>
</feature>
<evidence type="ECO:0000259" key="2">
    <source>
        <dbReference type="Pfam" id="PF00483"/>
    </source>
</evidence>
<keyword evidence="4" id="KW-0413">Isomerase</keyword>
<name>A0ABT8ZNA7_9SPHN</name>
<dbReference type="CDD" id="cd02509">
    <property type="entry name" value="GDP-M1P_Guanylyltransferase"/>
    <property type="match status" value="1"/>
</dbReference>
<dbReference type="InterPro" id="IPR049577">
    <property type="entry name" value="GMPP_N"/>
</dbReference>
<evidence type="ECO:0000259" key="3">
    <source>
        <dbReference type="Pfam" id="PF22640"/>
    </source>
</evidence>
<dbReference type="SUPFAM" id="SSF53448">
    <property type="entry name" value="Nucleotide-diphospho-sugar transferases"/>
    <property type="match status" value="1"/>
</dbReference>
<keyword evidence="4" id="KW-0808">Transferase</keyword>
<dbReference type="InterPro" id="IPR005835">
    <property type="entry name" value="NTP_transferase_dom"/>
</dbReference>
<sequence length="357" mass="37795">MRIYPVILSGGSGTRLWPLSQPHKPKQFVPVVTDRSMIQETILRVAGQSEFLAPIIVSGESQSHLVVEQLAGIGIEPAAVLLEPAARNTAAAVAIAAHWIVTHDADALMMVMPSDHVITDLDSLYAAVRSAAQAAQAGCLVTFGIQPTHPETGYGYIERGDALADVANVHHVANFHEKPPLPLATSYFEGGQHYWNGGMFLFSARNYLSALQDHAPQVAAASAEAMDKAAVDGVTVRPQAAAFMAGPDISIDHAVMEKATNAAVVPVDMGWSDVGSWDALWAICARDEQDNGVNGDGFVIDGAGNLVYVSDGPPVAALGVRDCVIVSTAEGILVAPRDRSQDVKKIVDHLKRRGTAT</sequence>
<keyword evidence="4" id="KW-0548">Nucleotidyltransferase</keyword>
<dbReference type="PANTHER" id="PTHR46390:SF1">
    <property type="entry name" value="MANNOSE-1-PHOSPHATE GUANYLYLTRANSFERASE"/>
    <property type="match status" value="1"/>
</dbReference>
<evidence type="ECO:0000256" key="1">
    <source>
        <dbReference type="RuleBase" id="RU004190"/>
    </source>
</evidence>
<dbReference type="PANTHER" id="PTHR46390">
    <property type="entry name" value="MANNOSE-1-PHOSPHATE GUANYLYLTRANSFERASE"/>
    <property type="match status" value="1"/>
</dbReference>
<dbReference type="InterPro" id="IPR029044">
    <property type="entry name" value="Nucleotide-diphossugar_trans"/>
</dbReference>
<feature type="domain" description="MannoseP isomerase/GMP-like beta-helix" evidence="3">
    <location>
        <begin position="299"/>
        <end position="350"/>
    </location>
</feature>
<dbReference type="GO" id="GO:0004476">
    <property type="term" value="F:mannose-6-phosphate isomerase activity"/>
    <property type="evidence" value="ECO:0007669"/>
    <property type="project" value="UniProtKB-EC"/>
</dbReference>
<dbReference type="EMBL" id="JAUQOM010000006">
    <property type="protein sequence ID" value="MDO7836025.1"/>
    <property type="molecule type" value="Genomic_DNA"/>
</dbReference>
<reference evidence="4" key="1">
    <citation type="submission" date="2023-07" db="EMBL/GenBank/DDBJ databases">
        <title>Bacterial whole genome sequence for Sphingobium sp. HBC34.</title>
        <authorList>
            <person name="Le V."/>
            <person name="Ko S.-R."/>
            <person name="Ahn C.-Y."/>
            <person name="Oh H.-M."/>
        </authorList>
    </citation>
    <scope>NUCLEOTIDE SEQUENCE</scope>
    <source>
        <strain evidence="4">HBC34</strain>
    </source>
</reference>
<keyword evidence="5" id="KW-1185">Reference proteome</keyword>
<gene>
    <name evidence="4" type="ORF">Q4610_13310</name>
</gene>
<dbReference type="GO" id="GO:0004475">
    <property type="term" value="F:mannose-1-phosphate guanylyltransferase (GTP) activity"/>
    <property type="evidence" value="ECO:0007669"/>
    <property type="project" value="UniProtKB-EC"/>
</dbReference>
<evidence type="ECO:0000313" key="4">
    <source>
        <dbReference type="EMBL" id="MDO7836025.1"/>
    </source>
</evidence>
<protein>
    <submittedName>
        <fullName evidence="4">Mannose-1-phosphate guanylyltransferase/mannose-6-phosphate isomerase</fullName>
        <ecNumber evidence="4">2.7.7.13</ecNumber>
        <ecNumber evidence="4">5.3.1.8</ecNumber>
    </submittedName>
</protein>
<dbReference type="Gene3D" id="3.90.550.10">
    <property type="entry name" value="Spore Coat Polysaccharide Biosynthesis Protein SpsA, Chain A"/>
    <property type="match status" value="1"/>
</dbReference>
<dbReference type="RefSeq" id="WP_304536441.1">
    <property type="nucleotide sequence ID" value="NZ_JAUQOM010000006.1"/>
</dbReference>
<dbReference type="SUPFAM" id="SSF159283">
    <property type="entry name" value="Guanosine diphospho-D-mannose pyrophosphorylase/mannose-6-phosphate isomerase linker domain"/>
    <property type="match status" value="1"/>
</dbReference>
<dbReference type="Proteomes" id="UP001176471">
    <property type="component" value="Unassembled WGS sequence"/>
</dbReference>
<organism evidence="4 5">
    <name type="scientific">Sphingobium cyanobacteriorum</name>
    <dbReference type="NCBI Taxonomy" id="3063954"/>
    <lineage>
        <taxon>Bacteria</taxon>
        <taxon>Pseudomonadati</taxon>
        <taxon>Pseudomonadota</taxon>
        <taxon>Alphaproteobacteria</taxon>
        <taxon>Sphingomonadales</taxon>
        <taxon>Sphingomonadaceae</taxon>
        <taxon>Sphingobium</taxon>
    </lineage>
</organism>
<evidence type="ECO:0000313" key="5">
    <source>
        <dbReference type="Proteomes" id="UP001176471"/>
    </source>
</evidence>
<dbReference type="EC" id="5.3.1.8" evidence="4"/>
<dbReference type="InterPro" id="IPR054566">
    <property type="entry name" value="ManC/GMP-like_b-helix"/>
</dbReference>
<dbReference type="InterPro" id="IPR051161">
    <property type="entry name" value="Mannose-6P_isomerase_type2"/>
</dbReference>